<dbReference type="EMBL" id="PPHD01084327">
    <property type="protein sequence ID" value="POI20376.1"/>
    <property type="molecule type" value="Genomic_DNA"/>
</dbReference>
<dbReference type="AlphaFoldDB" id="A0A2P4S8D8"/>
<gene>
    <name evidence="2" type="ORF">CIB84_015877</name>
</gene>
<organism evidence="2 3">
    <name type="scientific">Bambusicola thoracicus</name>
    <name type="common">Chinese bamboo-partridge</name>
    <name type="synonym">Perdix thoracica</name>
    <dbReference type="NCBI Taxonomy" id="9083"/>
    <lineage>
        <taxon>Eukaryota</taxon>
        <taxon>Metazoa</taxon>
        <taxon>Chordata</taxon>
        <taxon>Craniata</taxon>
        <taxon>Vertebrata</taxon>
        <taxon>Euteleostomi</taxon>
        <taxon>Archelosauria</taxon>
        <taxon>Archosauria</taxon>
        <taxon>Dinosauria</taxon>
        <taxon>Saurischia</taxon>
        <taxon>Theropoda</taxon>
        <taxon>Coelurosauria</taxon>
        <taxon>Aves</taxon>
        <taxon>Neognathae</taxon>
        <taxon>Galloanserae</taxon>
        <taxon>Galliformes</taxon>
        <taxon>Phasianidae</taxon>
        <taxon>Perdicinae</taxon>
        <taxon>Bambusicola</taxon>
    </lineage>
</organism>
<evidence type="ECO:0000256" key="1">
    <source>
        <dbReference type="SAM" id="MobiDB-lite"/>
    </source>
</evidence>
<keyword evidence="3" id="KW-1185">Reference proteome</keyword>
<protein>
    <submittedName>
        <fullName evidence="2">Uncharacterized protein</fullName>
    </submittedName>
</protein>
<proteinExistence type="predicted"/>
<reference evidence="2 3" key="1">
    <citation type="submission" date="2018-01" db="EMBL/GenBank/DDBJ databases">
        <title>Comparison of the Chinese Bamboo Partridge and Red Junglefowl genome sequences highlights the importance of demography in genome evolution.</title>
        <authorList>
            <person name="Tiley G.P."/>
            <person name="Kimball R.T."/>
            <person name="Braun E.L."/>
            <person name="Burleigh J.G."/>
        </authorList>
    </citation>
    <scope>NUCLEOTIDE SEQUENCE [LARGE SCALE GENOMIC DNA]</scope>
    <source>
        <strain evidence="2">RTK389</strain>
        <tissue evidence="2">Blood</tissue>
    </source>
</reference>
<evidence type="ECO:0000313" key="3">
    <source>
        <dbReference type="Proteomes" id="UP000237246"/>
    </source>
</evidence>
<dbReference type="Proteomes" id="UP000237246">
    <property type="component" value="Unassembled WGS sequence"/>
</dbReference>
<name>A0A2P4S8D8_BAMTH</name>
<feature type="compositionally biased region" description="Low complexity" evidence="1">
    <location>
        <begin position="36"/>
        <end position="47"/>
    </location>
</feature>
<feature type="compositionally biased region" description="Gly residues" evidence="1">
    <location>
        <begin position="68"/>
        <end position="77"/>
    </location>
</feature>
<feature type="region of interest" description="Disordered" evidence="1">
    <location>
        <begin position="1"/>
        <end position="100"/>
    </location>
</feature>
<feature type="non-terminal residue" evidence="2">
    <location>
        <position position="100"/>
    </location>
</feature>
<accession>A0A2P4S8D8</accession>
<evidence type="ECO:0000313" key="2">
    <source>
        <dbReference type="EMBL" id="POI20376.1"/>
    </source>
</evidence>
<feature type="compositionally biased region" description="Basic residues" evidence="1">
    <location>
        <begin position="1"/>
        <end position="10"/>
    </location>
</feature>
<sequence length="100" mass="9713">MNRIRKKRRGSPGPGLAGPTGVPELPAVAGQGAGAAGRRSVGSAKGAEAPRALSGPGAVETPQPQGAPKGGCSGGAHHGLLREGAEDGAGEGDDDGRWLD</sequence>
<comment type="caution">
    <text evidence="2">The sequence shown here is derived from an EMBL/GenBank/DDBJ whole genome shotgun (WGS) entry which is preliminary data.</text>
</comment>